<evidence type="ECO:0000256" key="3">
    <source>
        <dbReference type="ARBA" id="ARBA00010026"/>
    </source>
</evidence>
<keyword evidence="6" id="KW-0256">Endoplasmic reticulum</keyword>
<dbReference type="InterPro" id="IPR009600">
    <property type="entry name" value="PIG-U"/>
</dbReference>
<keyword evidence="7 9" id="KW-1133">Transmembrane helix</keyword>
<feature type="transmembrane region" description="Helical" evidence="9">
    <location>
        <begin position="266"/>
        <end position="288"/>
    </location>
</feature>
<comment type="pathway">
    <text evidence="2">Glycolipid biosynthesis; glycosylphosphatidylinositol-anchor biosynthesis.</text>
</comment>
<feature type="transmembrane region" description="Helical" evidence="9">
    <location>
        <begin position="136"/>
        <end position="157"/>
    </location>
</feature>
<evidence type="ECO:0000256" key="4">
    <source>
        <dbReference type="ARBA" id="ARBA00022502"/>
    </source>
</evidence>
<evidence type="ECO:0000256" key="6">
    <source>
        <dbReference type="ARBA" id="ARBA00022824"/>
    </source>
</evidence>
<protein>
    <recommendedName>
        <fullName evidence="12">Phosphatidylinositol glycan anchor biosynthesis class U protein</fullName>
    </recommendedName>
</protein>
<comment type="subcellular location">
    <subcellularLocation>
        <location evidence="1">Endoplasmic reticulum membrane</location>
        <topology evidence="1">Multi-pass membrane protein</topology>
    </subcellularLocation>
</comment>
<evidence type="ECO:0000313" key="11">
    <source>
        <dbReference type="Proteomes" id="UP001148838"/>
    </source>
</evidence>
<reference evidence="10 11" key="1">
    <citation type="journal article" date="2022" name="Allergy">
        <title>Genome assembly and annotation of Periplaneta americana reveal a comprehensive cockroach allergen profile.</title>
        <authorList>
            <person name="Wang L."/>
            <person name="Xiong Q."/>
            <person name="Saelim N."/>
            <person name="Wang L."/>
            <person name="Nong W."/>
            <person name="Wan A.T."/>
            <person name="Shi M."/>
            <person name="Liu X."/>
            <person name="Cao Q."/>
            <person name="Hui J.H.L."/>
            <person name="Sookrung N."/>
            <person name="Leung T.F."/>
            <person name="Tungtrongchitr A."/>
            <person name="Tsui S.K.W."/>
        </authorList>
    </citation>
    <scope>NUCLEOTIDE SEQUENCE [LARGE SCALE GENOMIC DNA]</scope>
    <source>
        <strain evidence="10">PWHHKU_190912</strain>
    </source>
</reference>
<name>A0ABQ8TS63_PERAM</name>
<evidence type="ECO:0000256" key="1">
    <source>
        <dbReference type="ARBA" id="ARBA00004477"/>
    </source>
</evidence>
<feature type="transmembrane region" description="Helical" evidence="9">
    <location>
        <begin position="398"/>
        <end position="419"/>
    </location>
</feature>
<evidence type="ECO:0000313" key="10">
    <source>
        <dbReference type="EMBL" id="KAJ4448547.1"/>
    </source>
</evidence>
<dbReference type="Pfam" id="PF06728">
    <property type="entry name" value="PIG-U"/>
    <property type="match status" value="1"/>
</dbReference>
<feature type="transmembrane region" description="Helical" evidence="9">
    <location>
        <begin position="164"/>
        <end position="188"/>
    </location>
</feature>
<dbReference type="Proteomes" id="UP001148838">
    <property type="component" value="Unassembled WGS sequence"/>
</dbReference>
<comment type="caution">
    <text evidence="10">The sequence shown here is derived from an EMBL/GenBank/DDBJ whole genome shotgun (WGS) entry which is preliminary data.</text>
</comment>
<keyword evidence="8 9" id="KW-0472">Membrane</keyword>
<feature type="transmembrane region" description="Helical" evidence="9">
    <location>
        <begin position="330"/>
        <end position="348"/>
    </location>
</feature>
<feature type="transmembrane region" description="Helical" evidence="9">
    <location>
        <begin position="360"/>
        <end position="378"/>
    </location>
</feature>
<comment type="similarity">
    <text evidence="3">Belongs to the PIGU family.</text>
</comment>
<keyword evidence="5 9" id="KW-0812">Transmembrane</keyword>
<accession>A0ABQ8TS63</accession>
<evidence type="ECO:0000256" key="2">
    <source>
        <dbReference type="ARBA" id="ARBA00004687"/>
    </source>
</evidence>
<proteinExistence type="inferred from homology"/>
<evidence type="ECO:0000256" key="9">
    <source>
        <dbReference type="SAM" id="Phobius"/>
    </source>
</evidence>
<dbReference type="PANTHER" id="PTHR13121">
    <property type="entry name" value="GPI TRANSAMIDASE COMPONENT PIG-U"/>
    <property type="match status" value="1"/>
</dbReference>
<organism evidence="10 11">
    <name type="scientific">Periplaneta americana</name>
    <name type="common">American cockroach</name>
    <name type="synonym">Blatta americana</name>
    <dbReference type="NCBI Taxonomy" id="6978"/>
    <lineage>
        <taxon>Eukaryota</taxon>
        <taxon>Metazoa</taxon>
        <taxon>Ecdysozoa</taxon>
        <taxon>Arthropoda</taxon>
        <taxon>Hexapoda</taxon>
        <taxon>Insecta</taxon>
        <taxon>Pterygota</taxon>
        <taxon>Neoptera</taxon>
        <taxon>Polyneoptera</taxon>
        <taxon>Dictyoptera</taxon>
        <taxon>Blattodea</taxon>
        <taxon>Blattoidea</taxon>
        <taxon>Blattidae</taxon>
        <taxon>Blattinae</taxon>
        <taxon>Periplaneta</taxon>
    </lineage>
</organism>
<evidence type="ECO:0000256" key="7">
    <source>
        <dbReference type="ARBA" id="ARBA00022989"/>
    </source>
</evidence>
<feature type="transmembrane region" description="Helical" evidence="9">
    <location>
        <begin position="220"/>
        <end position="245"/>
    </location>
</feature>
<dbReference type="PANTHER" id="PTHR13121:SF0">
    <property type="entry name" value="PHOSPHATIDYLINOSITOL GLYCAN ANCHOR BIOSYNTHESIS CLASS U PROTEIN"/>
    <property type="match status" value="1"/>
</dbReference>
<gene>
    <name evidence="10" type="ORF">ANN_10565</name>
</gene>
<sequence length="480" mass="54741">MENLVYLEYAVAGFIRYWLLNSDYKQIIGDRVEISTPLNSWKKVTEGAYLYNEGINPYLGDMFHETPLGLIIFEKMINHIPQWIGIIFIACDLLTAHVLYHTAQSFMTELSSRQIREKDKYAKDADALLLKQSDLLLPPVYVASAYLFNPYIIFSCVGQTTTVFANLCLAFTFLLMIKGLYFIIIIYYSDSTDSNLRFYSVRTLSKHDLNVMHLFLASSLGQRVACCCMLALATLQSLYPATLLVPASIYIAQSERSMTLQGKQPLRASSFVLTVLTFLAALVLLLYVSSELAGGWEFLHATYGFILNVPDLRPNIGLFWYFFTEMFENFRLLFICAFQINAALLYLVPLTLRLHGEPMLLAASLTALMAIFKSYPSLGDVGFYLALLPMWKHLFNYMQQGFVVGCFFLITSVMGPIVWHLWIYSRSANANFYFGVTLAFATAQIFLVTDILFAYIKREFSLYHGLRREINGKTTKLVLE</sequence>
<keyword evidence="11" id="KW-1185">Reference proteome</keyword>
<feature type="transmembrane region" description="Helical" evidence="9">
    <location>
        <begin position="431"/>
        <end position="456"/>
    </location>
</feature>
<evidence type="ECO:0000256" key="8">
    <source>
        <dbReference type="ARBA" id="ARBA00023136"/>
    </source>
</evidence>
<feature type="transmembrane region" description="Helical" evidence="9">
    <location>
        <begin position="83"/>
        <end position="103"/>
    </location>
</feature>
<dbReference type="EMBL" id="JAJSOF020000005">
    <property type="protein sequence ID" value="KAJ4448547.1"/>
    <property type="molecule type" value="Genomic_DNA"/>
</dbReference>
<evidence type="ECO:0008006" key="12">
    <source>
        <dbReference type="Google" id="ProtNLM"/>
    </source>
</evidence>
<keyword evidence="4" id="KW-0337">GPI-anchor biosynthesis</keyword>
<evidence type="ECO:0000256" key="5">
    <source>
        <dbReference type="ARBA" id="ARBA00022692"/>
    </source>
</evidence>